<gene>
    <name evidence="2" type="ordered locus">Mahau_2416</name>
</gene>
<sequence>MKQFISITLIVIMVMGFSSVVLAEGVTQTSDVSIIGTVESVNDIDVDVPVSLNFTIKEDRSIEWASAEIVSRASQPLTVTMVSTQPAVLTPEEIAAGYVQAPALVADNAFTDWDNLTVEQTKSNIAISINGKNLSVPNQVLGTLDAGTPEASTLPLVGSALYGKAWPNTAGQSFKYNMVLEIGPAE</sequence>
<dbReference type="RefSeq" id="WP_013782005.1">
    <property type="nucleotide sequence ID" value="NC_015520.1"/>
</dbReference>
<evidence type="ECO:0008006" key="4">
    <source>
        <dbReference type="Google" id="ProtNLM"/>
    </source>
</evidence>
<dbReference type="eggNOG" id="COG5492">
    <property type="taxonomic scope" value="Bacteria"/>
</dbReference>
<reference evidence="3" key="1">
    <citation type="submission" date="2010-11" db="EMBL/GenBank/DDBJ databases">
        <title>The complete genome of Mahella australiensis DSM 15567.</title>
        <authorList>
            <consortium name="US DOE Joint Genome Institute (JGI-PGF)"/>
            <person name="Lucas S."/>
            <person name="Copeland A."/>
            <person name="Lapidus A."/>
            <person name="Bruce D."/>
            <person name="Goodwin L."/>
            <person name="Pitluck S."/>
            <person name="Kyrpides N."/>
            <person name="Mavromatis K."/>
            <person name="Pagani I."/>
            <person name="Ivanova N."/>
            <person name="Teshima H."/>
            <person name="Brettin T."/>
            <person name="Detter J.C."/>
            <person name="Han C."/>
            <person name="Tapia R."/>
            <person name="Land M."/>
            <person name="Hauser L."/>
            <person name="Markowitz V."/>
            <person name="Cheng J.-F."/>
            <person name="Hugenholtz P."/>
            <person name="Woyke T."/>
            <person name="Wu D."/>
            <person name="Spring S."/>
            <person name="Pukall R."/>
            <person name="Steenblock K."/>
            <person name="Schneider S."/>
            <person name="Klenk H.-P."/>
            <person name="Eisen J.A."/>
        </authorList>
    </citation>
    <scope>NUCLEOTIDE SEQUENCE [LARGE SCALE GENOMIC DNA]</scope>
    <source>
        <strain evidence="3">DSM 15567 / CIP 107919 / 50-1 BON</strain>
    </source>
</reference>
<evidence type="ECO:0000256" key="1">
    <source>
        <dbReference type="SAM" id="SignalP"/>
    </source>
</evidence>
<reference evidence="2 3" key="2">
    <citation type="journal article" date="2011" name="Stand. Genomic Sci.">
        <title>Complete genome sequence of Mahella australiensis type strain (50-1 BON).</title>
        <authorList>
            <person name="Sikorski J."/>
            <person name="Teshima H."/>
            <person name="Nolan M."/>
            <person name="Lucas S."/>
            <person name="Hammon N."/>
            <person name="Deshpande S."/>
            <person name="Cheng J.F."/>
            <person name="Pitluck S."/>
            <person name="Liolios K."/>
            <person name="Pagani I."/>
            <person name="Ivanova N."/>
            <person name="Huntemann M."/>
            <person name="Mavromatis K."/>
            <person name="Ovchinikova G."/>
            <person name="Pati A."/>
            <person name="Tapia R."/>
            <person name="Han C."/>
            <person name="Goodwin L."/>
            <person name="Chen A."/>
            <person name="Palaniappan K."/>
            <person name="Land M."/>
            <person name="Hauser L."/>
            <person name="Ngatchou-Djao O.D."/>
            <person name="Rohde M."/>
            <person name="Pukall R."/>
            <person name="Spring S."/>
            <person name="Abt B."/>
            <person name="Goker M."/>
            <person name="Detter J.C."/>
            <person name="Woyke T."/>
            <person name="Bristow J."/>
            <person name="Markowitz V."/>
            <person name="Hugenholtz P."/>
            <person name="Eisen J.A."/>
            <person name="Kyrpides N.C."/>
            <person name="Klenk H.P."/>
            <person name="Lapidus A."/>
        </authorList>
    </citation>
    <scope>NUCLEOTIDE SEQUENCE [LARGE SCALE GENOMIC DNA]</scope>
    <source>
        <strain evidence="3">DSM 15567 / CIP 107919 / 50-1 BON</strain>
    </source>
</reference>
<proteinExistence type="predicted"/>
<feature type="signal peptide" evidence="1">
    <location>
        <begin position="1"/>
        <end position="23"/>
    </location>
</feature>
<accession>F3ZWV7</accession>
<name>F3ZWV7_MAHA5</name>
<dbReference type="STRING" id="697281.Mahau_2416"/>
<evidence type="ECO:0000313" key="3">
    <source>
        <dbReference type="Proteomes" id="UP000008457"/>
    </source>
</evidence>
<dbReference type="Proteomes" id="UP000008457">
    <property type="component" value="Chromosome"/>
</dbReference>
<keyword evidence="1" id="KW-0732">Signal</keyword>
<protein>
    <recommendedName>
        <fullName evidence="4">WxL domain-containing protein</fullName>
    </recommendedName>
</protein>
<evidence type="ECO:0000313" key="2">
    <source>
        <dbReference type="EMBL" id="AEE97579.1"/>
    </source>
</evidence>
<dbReference type="EMBL" id="CP002360">
    <property type="protein sequence ID" value="AEE97579.1"/>
    <property type="molecule type" value="Genomic_DNA"/>
</dbReference>
<organism evidence="2 3">
    <name type="scientific">Mahella australiensis (strain DSM 15567 / CIP 107919 / 50-1 BON)</name>
    <dbReference type="NCBI Taxonomy" id="697281"/>
    <lineage>
        <taxon>Bacteria</taxon>
        <taxon>Bacillati</taxon>
        <taxon>Bacillota</taxon>
        <taxon>Clostridia</taxon>
        <taxon>Thermoanaerobacterales</taxon>
        <taxon>Thermoanaerobacterales Family IV. Incertae Sedis</taxon>
        <taxon>Mahella</taxon>
    </lineage>
</organism>
<keyword evidence="3" id="KW-1185">Reference proteome</keyword>
<feature type="chain" id="PRO_5003309650" description="WxL domain-containing protein" evidence="1">
    <location>
        <begin position="24"/>
        <end position="186"/>
    </location>
</feature>
<dbReference type="HOGENOM" id="CLU_1452809_0_0_9"/>
<dbReference type="KEGG" id="mas:Mahau_2416"/>
<dbReference type="AlphaFoldDB" id="F3ZWV7"/>